<dbReference type="SMART" id="SM00112">
    <property type="entry name" value="CA"/>
    <property type="match status" value="9"/>
</dbReference>
<keyword evidence="10" id="KW-0472">Membrane</keyword>
<reference evidence="13" key="1">
    <citation type="journal article" date="2019" name="Int. J. Syst. Evol. Microbiol.">
        <title>The Global Catalogue of Microorganisms (GCM) 10K type strain sequencing project: providing services to taxonomists for standard genome sequencing and annotation.</title>
        <authorList>
            <consortium name="The Broad Institute Genomics Platform"/>
            <consortium name="The Broad Institute Genome Sequencing Center for Infectious Disease"/>
            <person name="Wu L."/>
            <person name="Ma J."/>
        </authorList>
    </citation>
    <scope>NUCLEOTIDE SEQUENCE [LARGE SCALE GENOMIC DNA]</scope>
    <source>
        <strain evidence="13">JCM 16603</strain>
    </source>
</reference>
<feature type="domain" description="Cadherin" evidence="11">
    <location>
        <begin position="495"/>
        <end position="583"/>
    </location>
</feature>
<dbReference type="InterPro" id="IPR011049">
    <property type="entry name" value="Serralysin-like_metalloprot_C"/>
</dbReference>
<dbReference type="Pfam" id="PF17803">
    <property type="entry name" value="Cadherin_4"/>
    <property type="match status" value="1"/>
</dbReference>
<dbReference type="Pfam" id="PF00353">
    <property type="entry name" value="HemolysinCabind"/>
    <property type="match status" value="1"/>
</dbReference>
<name>A0ABP7RSJ0_9SPHN</name>
<dbReference type="RefSeq" id="WP_344709151.1">
    <property type="nucleotide sequence ID" value="NZ_BAAAZD010000001.1"/>
</dbReference>
<dbReference type="PROSITE" id="PS00330">
    <property type="entry name" value="HEMOLYSIN_CALCIUM"/>
    <property type="match status" value="3"/>
</dbReference>
<dbReference type="Gene3D" id="2.60.40.60">
    <property type="entry name" value="Cadherins"/>
    <property type="match status" value="8"/>
</dbReference>
<dbReference type="EMBL" id="BAAAZD010000001">
    <property type="protein sequence ID" value="GAA4001641.1"/>
    <property type="molecule type" value="Genomic_DNA"/>
</dbReference>
<evidence type="ECO:0000256" key="1">
    <source>
        <dbReference type="ARBA" id="ARBA00001913"/>
    </source>
</evidence>
<dbReference type="InterPro" id="IPR002126">
    <property type="entry name" value="Cadherin-like_dom"/>
</dbReference>
<dbReference type="SUPFAM" id="SSF51120">
    <property type="entry name" value="beta-Roll"/>
    <property type="match status" value="1"/>
</dbReference>
<dbReference type="Gene3D" id="2.150.10.10">
    <property type="entry name" value="Serralysin-like metalloprotease, C-terminal"/>
    <property type="match status" value="1"/>
</dbReference>
<dbReference type="InterPro" id="IPR018511">
    <property type="entry name" value="Hemolysin-typ_Ca-bd_CS"/>
</dbReference>
<evidence type="ECO:0000256" key="3">
    <source>
        <dbReference type="ARBA" id="ARBA00004613"/>
    </source>
</evidence>
<keyword evidence="5" id="KW-0812">Transmembrane</keyword>
<dbReference type="InterPro" id="IPR028994">
    <property type="entry name" value="Integrin_alpha_N"/>
</dbReference>
<evidence type="ECO:0000256" key="4">
    <source>
        <dbReference type="ARBA" id="ARBA00022525"/>
    </source>
</evidence>
<comment type="caution">
    <text evidence="12">The sequence shown here is derived from an EMBL/GenBank/DDBJ whole genome shotgun (WGS) entry which is preliminary data.</text>
</comment>
<dbReference type="SMART" id="SM00736">
    <property type="entry name" value="CADG"/>
    <property type="match status" value="4"/>
</dbReference>
<feature type="domain" description="Cadherin" evidence="11">
    <location>
        <begin position="683"/>
        <end position="783"/>
    </location>
</feature>
<evidence type="ECO:0000256" key="6">
    <source>
        <dbReference type="ARBA" id="ARBA00022737"/>
    </source>
</evidence>
<feature type="domain" description="Cadherin" evidence="11">
    <location>
        <begin position="983"/>
        <end position="1083"/>
    </location>
</feature>
<dbReference type="InterPro" id="IPR050971">
    <property type="entry name" value="Cadherin-domain_protein"/>
</dbReference>
<evidence type="ECO:0000313" key="13">
    <source>
        <dbReference type="Proteomes" id="UP001501310"/>
    </source>
</evidence>
<feature type="domain" description="Cadherin" evidence="11">
    <location>
        <begin position="583"/>
        <end position="683"/>
    </location>
</feature>
<keyword evidence="6" id="KW-0677">Repeat</keyword>
<dbReference type="PANTHER" id="PTHR24025">
    <property type="entry name" value="DESMOGLEIN FAMILY MEMBER"/>
    <property type="match status" value="1"/>
</dbReference>
<evidence type="ECO:0000256" key="10">
    <source>
        <dbReference type="ARBA" id="ARBA00023136"/>
    </source>
</evidence>
<dbReference type="InterPro" id="IPR015919">
    <property type="entry name" value="Cadherin-like_sf"/>
</dbReference>
<comment type="cofactor">
    <cofactor evidence="1">
        <name>Ca(2+)</name>
        <dbReference type="ChEBI" id="CHEBI:29108"/>
    </cofactor>
</comment>
<gene>
    <name evidence="12" type="ORF">GCM10022211_10790</name>
</gene>
<keyword evidence="4" id="KW-0964">Secreted</keyword>
<dbReference type="InterPro" id="IPR001343">
    <property type="entry name" value="Hemolysn_Ca-bd"/>
</dbReference>
<dbReference type="InterPro" id="IPR040853">
    <property type="entry name" value="RapA2_cadherin-like"/>
</dbReference>
<keyword evidence="7" id="KW-0106">Calcium</keyword>
<evidence type="ECO:0000256" key="7">
    <source>
        <dbReference type="ARBA" id="ARBA00022837"/>
    </source>
</evidence>
<organism evidence="12 13">
    <name type="scientific">Sphingomonas humi</name>
    <dbReference type="NCBI Taxonomy" id="335630"/>
    <lineage>
        <taxon>Bacteria</taxon>
        <taxon>Pseudomonadati</taxon>
        <taxon>Pseudomonadota</taxon>
        <taxon>Alphaproteobacteria</taxon>
        <taxon>Sphingomonadales</taxon>
        <taxon>Sphingomonadaceae</taxon>
        <taxon>Sphingomonas</taxon>
    </lineage>
</organism>
<evidence type="ECO:0000256" key="8">
    <source>
        <dbReference type="ARBA" id="ARBA00022889"/>
    </source>
</evidence>
<keyword evidence="13" id="KW-1185">Reference proteome</keyword>
<protein>
    <recommendedName>
        <fullName evidence="11">Cadherin domain-containing protein</fullName>
    </recommendedName>
</protein>
<feature type="domain" description="Cadherin" evidence="11">
    <location>
        <begin position="1083"/>
        <end position="1183"/>
    </location>
</feature>
<dbReference type="Proteomes" id="UP001501310">
    <property type="component" value="Unassembled WGS sequence"/>
</dbReference>
<dbReference type="PROSITE" id="PS50268">
    <property type="entry name" value="CADHERIN_2"/>
    <property type="match status" value="9"/>
</dbReference>
<evidence type="ECO:0000256" key="5">
    <source>
        <dbReference type="ARBA" id="ARBA00022692"/>
    </source>
</evidence>
<feature type="domain" description="Cadherin" evidence="11">
    <location>
        <begin position="801"/>
        <end position="883"/>
    </location>
</feature>
<evidence type="ECO:0000313" key="12">
    <source>
        <dbReference type="EMBL" id="GAA4001641.1"/>
    </source>
</evidence>
<dbReference type="Pfam" id="PF08548">
    <property type="entry name" value="Peptidase_M10_C"/>
    <property type="match status" value="1"/>
</dbReference>
<sequence>MSYNAASAEFTVNSRTVLDQSAPNAARLGNGNVVVVWQTSDTTADGSGSGIRMQLLDANGVKLGAEQRVNALGAGNQGEPQVAALANGNFVVTWQSADITQDGSGLAVKAQVFAPTGAPLGPEFLVNTKTIGDQAGPSVTYLADGGFVIAWHTTDTTQDGAGWAVKAQRFDPSGTKVGGEILVNTAAFGSQNNIDLATLADGRFVAVWQYGNSASSDVRIQLFNPDGTKSGGEIFAYKWDSDGTTDGSVTALAGGGFAVSFTLGGRQPAVQTFDSNGAKIGSFVYLDEGFASNLTALSTGGFVASWSSYSGGAIQAFTATGQKDGATIIASTSDYKGEGSAGVGLDNGRFMTFWTAFGDGKDIGARIYKPNLAPELGDPVRTVSLNENNQFVGLTTAIDDSSPLPLTYAIVGGTDAAKFTIAAATGSLSFRAAPDFEAPSDSDGNNVYEVIVRASDGELSDTQTILVTVGNVNEAPVITSGGGGTTATISVEENGTAVGTVTATDPENTPIAFTIVGGADAALFNIDKATGLLSFNTAPDREAPADSNGDNVYQVVVQANDGARTDVQTLSVTVTNVNEGPAFTSPSAFAASENALAAATVFALDADRDAVSYAIVGGDDAALFTIDPAAGVISFLAAPDYEAPGDADGDNSYRLLVRASDGSLSETQAVTISLVNVNEAPVVTSSATFLAAENAAAAGTVAASDVDGDALSYSIVGGSDAALFAIDPQTGALSFRAAPDFEAPGDADGDNRYEVVVRASDGSLSTDQAVTVAVANQNEGPRFTSAAMLATSENGLAAGSVAAADPEHDALTYSIAGGSDAGLFVIDAQTGALSFSAAPDFEAPSDADHDNRYDVVVRASDGSLSADQAVTVAVANQNEGPRITSAAAFSASENGLAAGTVAGSDVDGDALTFSIAGGSDAALFVIDAQTGALSFRAAPDFEAPSDTDHDNRYEVVVRASDGSLSADQAVTVAVANQNEGPRITSAAAFSASENGLAAGTVAASDVDGDALTYSIAGGSDAALFAIDARTGALSFRNAPNFEAPGDADGNNRYEVVVRASDGSLFTQQALVVTVGNVNEGQQFTSAATLNILENNLSAGMVVAVDTDGDAVTYAIVGGADGARFAIDSATGALSFRASPDFEAPTDSDANNVYEVMVSAGDGTLTTSRLVTVKVANATEAPAILSGGGGDSASFAVNENSTAVTTIVARDPEAGALTYSIAGGADAGMFAIDAATGALRFLAAPNFETPGDANGDNRYDVVVRASDGSFSDLQNLVVTVQNVRDGATLNGTSKADTLNGTAAEDTITGLAGNDTLYGNGGDDVLNGGDGNDKLYGGLGADVLTGGANADTFVFTALADSAPGAVDQITDFSRAQNDKISLSAIDANALVAGDQSFSFIGSNDFTGAAGQLRTYVADAKTFVAGDVNGDKVADFIIDLGSATVTASDFLL</sequence>
<dbReference type="PRINTS" id="PR00313">
    <property type="entry name" value="CABNDNGRPT"/>
</dbReference>
<keyword evidence="8" id="KW-0130">Cell adhesion</keyword>
<feature type="domain" description="Cadherin" evidence="11">
    <location>
        <begin position="1196"/>
        <end position="1297"/>
    </location>
</feature>
<feature type="domain" description="Cadherin" evidence="11">
    <location>
        <begin position="399"/>
        <end position="478"/>
    </location>
</feature>
<dbReference type="SUPFAM" id="SSF49313">
    <property type="entry name" value="Cadherin-like"/>
    <property type="match status" value="7"/>
</dbReference>
<evidence type="ECO:0000256" key="2">
    <source>
        <dbReference type="ARBA" id="ARBA00004370"/>
    </source>
</evidence>
<dbReference type="CDD" id="cd11304">
    <property type="entry name" value="Cadherin_repeat"/>
    <property type="match status" value="9"/>
</dbReference>
<feature type="domain" description="Cadherin" evidence="11">
    <location>
        <begin position="883"/>
        <end position="983"/>
    </location>
</feature>
<accession>A0ABP7RSJ0</accession>
<comment type="subcellular location">
    <subcellularLocation>
        <location evidence="2">Membrane</location>
    </subcellularLocation>
    <subcellularLocation>
        <location evidence="3">Secreted</location>
    </subcellularLocation>
</comment>
<evidence type="ECO:0000259" key="11">
    <source>
        <dbReference type="PROSITE" id="PS50268"/>
    </source>
</evidence>
<dbReference type="InterPro" id="IPR006644">
    <property type="entry name" value="Cadg"/>
</dbReference>
<dbReference type="PANTHER" id="PTHR24025:SF23">
    <property type="entry name" value="NEURAL-CADHERIN"/>
    <property type="match status" value="1"/>
</dbReference>
<dbReference type="Pfam" id="PF00028">
    <property type="entry name" value="Cadherin"/>
    <property type="match status" value="1"/>
</dbReference>
<dbReference type="SUPFAM" id="SSF69318">
    <property type="entry name" value="Integrin alpha N-terminal domain"/>
    <property type="match status" value="1"/>
</dbReference>
<evidence type="ECO:0000256" key="9">
    <source>
        <dbReference type="ARBA" id="ARBA00022989"/>
    </source>
</evidence>
<proteinExistence type="predicted"/>
<keyword evidence="9" id="KW-1133">Transmembrane helix</keyword>
<dbReference type="InterPro" id="IPR013858">
    <property type="entry name" value="Peptidase_M10B_C"/>
</dbReference>